<dbReference type="GO" id="GO:0005737">
    <property type="term" value="C:cytoplasm"/>
    <property type="evidence" value="ECO:0007669"/>
    <property type="project" value="EnsemblFungi"/>
</dbReference>
<dbReference type="GO" id="GO:0003955">
    <property type="term" value="F:NAD(P)H dehydrogenase (quinone) activity"/>
    <property type="evidence" value="ECO:0007669"/>
    <property type="project" value="InterPro"/>
</dbReference>
<proteinExistence type="inferred from homology"/>
<dbReference type="OrthoDB" id="3979258at2759"/>
<dbReference type="SUPFAM" id="SSF52218">
    <property type="entry name" value="Flavoproteins"/>
    <property type="match status" value="1"/>
</dbReference>
<feature type="domain" description="Flavodoxin-like" evidence="3">
    <location>
        <begin position="4"/>
        <end position="193"/>
    </location>
</feature>
<dbReference type="RefSeq" id="XP_019040803.1">
    <property type="nucleotide sequence ID" value="XM_019182527.1"/>
</dbReference>
<feature type="region of interest" description="Disordered" evidence="2">
    <location>
        <begin position="205"/>
        <end position="263"/>
    </location>
</feature>
<feature type="compositionally biased region" description="Low complexity" evidence="2">
    <location>
        <begin position="205"/>
        <end position="219"/>
    </location>
</feature>
<dbReference type="PANTHER" id="PTHR30546:SF23">
    <property type="entry name" value="FLAVOPROTEIN-LIKE PROTEIN YCP4-RELATED"/>
    <property type="match status" value="1"/>
</dbReference>
<organism evidence="4 5">
    <name type="scientific">Wickerhamomyces anomalus (strain ATCC 58044 / CBS 1984 / NCYC 433 / NRRL Y-366-8)</name>
    <name type="common">Yeast</name>
    <name type="synonym">Hansenula anomala</name>
    <dbReference type="NCBI Taxonomy" id="683960"/>
    <lineage>
        <taxon>Eukaryota</taxon>
        <taxon>Fungi</taxon>
        <taxon>Dikarya</taxon>
        <taxon>Ascomycota</taxon>
        <taxon>Saccharomycotina</taxon>
        <taxon>Saccharomycetes</taxon>
        <taxon>Phaffomycetales</taxon>
        <taxon>Wickerhamomycetaceae</taxon>
        <taxon>Wickerhamomyces</taxon>
    </lineage>
</organism>
<dbReference type="EMBL" id="KV454208">
    <property type="protein sequence ID" value="ODQ61596.1"/>
    <property type="molecule type" value="Genomic_DNA"/>
</dbReference>
<evidence type="ECO:0000313" key="4">
    <source>
        <dbReference type="EMBL" id="ODQ61596.1"/>
    </source>
</evidence>
<dbReference type="AlphaFoldDB" id="A0A1E3P856"/>
<gene>
    <name evidence="4" type="ORF">WICANDRAFT_37262</name>
</gene>
<dbReference type="GO" id="GO:0005886">
    <property type="term" value="C:plasma membrane"/>
    <property type="evidence" value="ECO:0007669"/>
    <property type="project" value="EnsemblFungi"/>
</dbReference>
<dbReference type="STRING" id="683960.A0A1E3P856"/>
<dbReference type="PANTHER" id="PTHR30546">
    <property type="entry name" value="FLAVODOXIN-RELATED PROTEIN WRBA-RELATED"/>
    <property type="match status" value="1"/>
</dbReference>
<feature type="compositionally biased region" description="Low complexity" evidence="2">
    <location>
        <begin position="229"/>
        <end position="238"/>
    </location>
</feature>
<dbReference type="InterPro" id="IPR005025">
    <property type="entry name" value="FMN_Rdtase-like_dom"/>
</dbReference>
<name>A0A1E3P856_WICAA</name>
<dbReference type="FunFam" id="3.40.50.360:FF:000001">
    <property type="entry name" value="NAD(P)H dehydrogenase (Quinone) FQR1-like"/>
    <property type="match status" value="1"/>
</dbReference>
<dbReference type="GO" id="GO:0032126">
    <property type="term" value="C:eisosome"/>
    <property type="evidence" value="ECO:0007669"/>
    <property type="project" value="EnsemblFungi"/>
</dbReference>
<comment type="similarity">
    <text evidence="1">Belongs to the WrbA family.</text>
</comment>
<evidence type="ECO:0000256" key="2">
    <source>
        <dbReference type="SAM" id="MobiDB-lite"/>
    </source>
</evidence>
<dbReference type="Proteomes" id="UP000094112">
    <property type="component" value="Unassembled WGS sequence"/>
</dbReference>
<dbReference type="GeneID" id="30199773"/>
<dbReference type="Gene3D" id="3.40.50.360">
    <property type="match status" value="1"/>
</dbReference>
<evidence type="ECO:0000256" key="1">
    <source>
        <dbReference type="ARBA" id="ARBA00006961"/>
    </source>
</evidence>
<dbReference type="InterPro" id="IPR008254">
    <property type="entry name" value="Flavodoxin/NO_synth"/>
</dbReference>
<dbReference type="NCBIfam" id="TIGR01755">
    <property type="entry name" value="flav_wrbA"/>
    <property type="match status" value="1"/>
</dbReference>
<dbReference type="GO" id="GO:0160020">
    <property type="term" value="P:positive regulation of ferroptosis"/>
    <property type="evidence" value="ECO:0007669"/>
    <property type="project" value="EnsemblFungi"/>
</dbReference>
<sequence length="269" mass="28297">MVKIAIISYSTYGHVYTLAKSVQKGVQQAGGEADLFQVPETLSDDVLALIHAPPKPVDIPIATTETLEQYDAFIFGIPTRYGTLPAQWSAFWDATGALWASGALYGKVAGVFVSTGTPGGGQEMTIRNILSILTHHGIIYVPLGYKNTFPLLTNLDEIHGGSPWGAGTFAGGDGSRTPSDLELEIASTQGSSFYTTVKKFGKSSTTTTGAAAAATTGEGKSAKPETTKQQETSTTTETPKNKQARQEQSAPAPKESKSEGGVCAKCIIM</sequence>
<evidence type="ECO:0000259" key="3">
    <source>
        <dbReference type="PROSITE" id="PS50902"/>
    </source>
</evidence>
<accession>A0A1E3P856</accession>
<dbReference type="PROSITE" id="PS50902">
    <property type="entry name" value="FLAVODOXIN_LIKE"/>
    <property type="match status" value="1"/>
</dbReference>
<dbReference type="Pfam" id="PF03358">
    <property type="entry name" value="FMN_red"/>
    <property type="match status" value="1"/>
</dbReference>
<protein>
    <recommendedName>
        <fullName evidence="3">Flavodoxin-like domain-containing protein</fullName>
    </recommendedName>
</protein>
<dbReference type="InterPro" id="IPR010089">
    <property type="entry name" value="Flavoprotein_WrbA-like"/>
</dbReference>
<dbReference type="InterPro" id="IPR029039">
    <property type="entry name" value="Flavoprotein-like_sf"/>
</dbReference>
<dbReference type="GO" id="GO:0010181">
    <property type="term" value="F:FMN binding"/>
    <property type="evidence" value="ECO:0007669"/>
    <property type="project" value="InterPro"/>
</dbReference>
<evidence type="ECO:0000313" key="5">
    <source>
        <dbReference type="Proteomes" id="UP000094112"/>
    </source>
</evidence>
<keyword evidence="5" id="KW-1185">Reference proteome</keyword>
<reference evidence="4 5" key="1">
    <citation type="journal article" date="2016" name="Proc. Natl. Acad. Sci. U.S.A.">
        <title>Comparative genomics of biotechnologically important yeasts.</title>
        <authorList>
            <person name="Riley R."/>
            <person name="Haridas S."/>
            <person name="Wolfe K.H."/>
            <person name="Lopes M.R."/>
            <person name="Hittinger C.T."/>
            <person name="Goeker M."/>
            <person name="Salamov A.A."/>
            <person name="Wisecaver J.H."/>
            <person name="Long T.M."/>
            <person name="Calvey C.H."/>
            <person name="Aerts A.L."/>
            <person name="Barry K.W."/>
            <person name="Choi C."/>
            <person name="Clum A."/>
            <person name="Coughlan A.Y."/>
            <person name="Deshpande S."/>
            <person name="Douglass A.P."/>
            <person name="Hanson S.J."/>
            <person name="Klenk H.-P."/>
            <person name="LaButti K.M."/>
            <person name="Lapidus A."/>
            <person name="Lindquist E.A."/>
            <person name="Lipzen A.M."/>
            <person name="Meier-Kolthoff J.P."/>
            <person name="Ohm R.A."/>
            <person name="Otillar R.P."/>
            <person name="Pangilinan J.L."/>
            <person name="Peng Y."/>
            <person name="Rokas A."/>
            <person name="Rosa C.A."/>
            <person name="Scheuner C."/>
            <person name="Sibirny A.A."/>
            <person name="Slot J.C."/>
            <person name="Stielow J.B."/>
            <person name="Sun H."/>
            <person name="Kurtzman C.P."/>
            <person name="Blackwell M."/>
            <person name="Grigoriev I.V."/>
            <person name="Jeffries T.W."/>
        </authorList>
    </citation>
    <scope>NUCLEOTIDE SEQUENCE [LARGE SCALE GENOMIC DNA]</scope>
    <source>
        <strain evidence="5">ATCC 58044 / CBS 1984 / NCYC 433 / NRRL Y-366-8</strain>
    </source>
</reference>
<dbReference type="NCBIfam" id="NF002999">
    <property type="entry name" value="PRK03767.1"/>
    <property type="match status" value="1"/>
</dbReference>